<dbReference type="SUPFAM" id="SSF51261">
    <property type="entry name" value="Duplicated hybrid motif"/>
    <property type="match status" value="1"/>
</dbReference>
<feature type="signal peptide" evidence="1">
    <location>
        <begin position="1"/>
        <end position="26"/>
    </location>
</feature>
<dbReference type="Proteomes" id="UP000185596">
    <property type="component" value="Unassembled WGS sequence"/>
</dbReference>
<dbReference type="Gene3D" id="2.70.70.10">
    <property type="entry name" value="Glucose Permease (Domain IIA)"/>
    <property type="match status" value="1"/>
</dbReference>
<comment type="caution">
    <text evidence="2">The sequence shown here is derived from an EMBL/GenBank/DDBJ whole genome shotgun (WGS) entry which is preliminary data.</text>
</comment>
<feature type="chain" id="PRO_5012299520" evidence="1">
    <location>
        <begin position="27"/>
        <end position="387"/>
    </location>
</feature>
<dbReference type="AlphaFoldDB" id="A0A1Q8CY55"/>
<keyword evidence="1" id="KW-0732">Signal</keyword>
<name>A0A1Q8CY55_9PSEU</name>
<sequence length="387" mass="39897">MRRRFLTGLVAAGVLATQVVPGAASAEPAPDLTSAVVARLDGQRAAVKAVAATTPRVTITKQADGWAFGTAVLATAPNSPAMPEGWLFVAREDGDRWRVALEGEAAFGDLTAKAPVVSEVERPLLTAQDGDQPHVRAAGGDYRTGMALPFLNGQSWGMHGGPHGWSGSAAPWSSIDLSGGDQVVRSVRRGTAYTMCTGWIRVIHDRGYSTDYYHLWSSINVNGAAVGFGTYLGTTGTDVTCGGAATGRHVHFGLRQNSAYIGIADHNLGKWVLQNGGSAYQGSALHGSTRVNVGGSLYNYGDLGLTQAVIDTNGGGPANKRTGPGSGYALAGTVADGATVSVACSSNGTSHTGRWGTSSLWNKLTDGTWVSDAFTWTGVGGAVNGSC</sequence>
<evidence type="ECO:0000313" key="3">
    <source>
        <dbReference type="Proteomes" id="UP000185596"/>
    </source>
</evidence>
<dbReference type="InterPro" id="IPR011055">
    <property type="entry name" value="Dup_hybrid_motif"/>
</dbReference>
<gene>
    <name evidence="2" type="ORF">BU204_02750</name>
</gene>
<evidence type="ECO:0000313" key="2">
    <source>
        <dbReference type="EMBL" id="OLF19284.1"/>
    </source>
</evidence>
<protein>
    <submittedName>
        <fullName evidence="2">Peptidase M23</fullName>
    </submittedName>
</protein>
<dbReference type="RefSeq" id="WP_075123888.1">
    <property type="nucleotide sequence ID" value="NZ_MSIE01000002.1"/>
</dbReference>
<dbReference type="STRING" id="1912961.BU204_02750"/>
<dbReference type="EMBL" id="MSIE01000002">
    <property type="protein sequence ID" value="OLF19284.1"/>
    <property type="molecule type" value="Genomic_DNA"/>
</dbReference>
<keyword evidence="3" id="KW-1185">Reference proteome</keyword>
<reference evidence="2 3" key="1">
    <citation type="submission" date="2016-12" db="EMBL/GenBank/DDBJ databases">
        <title>The draft genome sequence of Actinophytocola sp. 11-183.</title>
        <authorList>
            <person name="Wang W."/>
            <person name="Yuan L."/>
        </authorList>
    </citation>
    <scope>NUCLEOTIDE SEQUENCE [LARGE SCALE GENOMIC DNA]</scope>
    <source>
        <strain evidence="2 3">11-183</strain>
    </source>
</reference>
<organism evidence="2 3">
    <name type="scientific">Actinophytocola xanthii</name>
    <dbReference type="NCBI Taxonomy" id="1912961"/>
    <lineage>
        <taxon>Bacteria</taxon>
        <taxon>Bacillati</taxon>
        <taxon>Actinomycetota</taxon>
        <taxon>Actinomycetes</taxon>
        <taxon>Pseudonocardiales</taxon>
        <taxon>Pseudonocardiaceae</taxon>
    </lineage>
</organism>
<proteinExistence type="predicted"/>
<evidence type="ECO:0000256" key="1">
    <source>
        <dbReference type="SAM" id="SignalP"/>
    </source>
</evidence>
<accession>A0A1Q8CY55</accession>
<dbReference type="OrthoDB" id="6188067at2"/>